<dbReference type="RefSeq" id="WP_025278820.1">
    <property type="nucleotide sequence ID" value="NZ_CP007034.1"/>
</dbReference>
<organism evidence="11 12">
    <name type="scientific">Barnesiella viscericola DSM 18177</name>
    <dbReference type="NCBI Taxonomy" id="880074"/>
    <lineage>
        <taxon>Bacteria</taxon>
        <taxon>Pseudomonadati</taxon>
        <taxon>Bacteroidota</taxon>
        <taxon>Bacteroidia</taxon>
        <taxon>Bacteroidales</taxon>
        <taxon>Barnesiellaceae</taxon>
        <taxon>Barnesiella</taxon>
    </lineage>
</organism>
<dbReference type="KEGG" id="bvs:BARVI_08735"/>
<protein>
    <recommendedName>
        <fullName evidence="6 7">Thioredoxin</fullName>
    </recommendedName>
</protein>
<proteinExistence type="inferred from homology"/>
<dbReference type="Gene3D" id="3.40.30.10">
    <property type="entry name" value="Glutaredoxin"/>
    <property type="match status" value="1"/>
</dbReference>
<dbReference type="EMBL" id="CP007034">
    <property type="protein sequence ID" value="AHF12820.1"/>
    <property type="molecule type" value="Genomic_DNA"/>
</dbReference>
<dbReference type="InterPro" id="IPR036249">
    <property type="entry name" value="Thioredoxin-like_sf"/>
</dbReference>
<sequence>MALQINDENAKELIASGKPVVIDFWAEWCGPCRAIAPSVDELAEEYDGKVIIGKYNVDEGDDISVEYSIRSIPTLLFFKDGKLVDKHVGSASKADLEAKVKALL</sequence>
<dbReference type="PRINTS" id="PR00421">
    <property type="entry name" value="THIOREDOXIN"/>
</dbReference>
<evidence type="ECO:0000256" key="9">
    <source>
        <dbReference type="PIRSR" id="PIRSR000077-4"/>
    </source>
</evidence>
<evidence type="ECO:0000313" key="12">
    <source>
        <dbReference type="Proteomes" id="UP000018901"/>
    </source>
</evidence>
<feature type="site" description="Deprotonates C-terminal active site Cys" evidence="8">
    <location>
        <position position="23"/>
    </location>
</feature>
<keyword evidence="4 9" id="KW-1015">Disulfide bond</keyword>
<keyword evidence="5 9" id="KW-0676">Redox-active center</keyword>
<dbReference type="GO" id="GO:0015035">
    <property type="term" value="F:protein-disulfide reductase activity"/>
    <property type="evidence" value="ECO:0007669"/>
    <property type="project" value="UniProtKB-UniRule"/>
</dbReference>
<feature type="active site" description="Nucleophile" evidence="8">
    <location>
        <position position="29"/>
    </location>
</feature>
<evidence type="ECO:0000256" key="1">
    <source>
        <dbReference type="ARBA" id="ARBA00008987"/>
    </source>
</evidence>
<evidence type="ECO:0000256" key="5">
    <source>
        <dbReference type="ARBA" id="ARBA00023284"/>
    </source>
</evidence>
<dbReference type="SUPFAM" id="SSF52833">
    <property type="entry name" value="Thioredoxin-like"/>
    <property type="match status" value="1"/>
</dbReference>
<keyword evidence="2" id="KW-0813">Transport</keyword>
<evidence type="ECO:0000256" key="4">
    <source>
        <dbReference type="ARBA" id="ARBA00023157"/>
    </source>
</evidence>
<evidence type="ECO:0000256" key="8">
    <source>
        <dbReference type="PIRSR" id="PIRSR000077-1"/>
    </source>
</evidence>
<dbReference type="InterPro" id="IPR005746">
    <property type="entry name" value="Thioredoxin"/>
</dbReference>
<dbReference type="PATRIC" id="fig|880074.11.peg.1814"/>
<name>W0EPT6_9BACT</name>
<dbReference type="OrthoDB" id="9790390at2"/>
<evidence type="ECO:0000256" key="7">
    <source>
        <dbReference type="PIRNR" id="PIRNR000077"/>
    </source>
</evidence>
<dbReference type="GeneID" id="90529487"/>
<evidence type="ECO:0000256" key="2">
    <source>
        <dbReference type="ARBA" id="ARBA00022448"/>
    </source>
</evidence>
<dbReference type="PROSITE" id="PS00194">
    <property type="entry name" value="THIOREDOXIN_1"/>
    <property type="match status" value="1"/>
</dbReference>
<evidence type="ECO:0000259" key="10">
    <source>
        <dbReference type="PROSITE" id="PS51352"/>
    </source>
</evidence>
<reference evidence="11 12" key="1">
    <citation type="submission" date="2013-12" db="EMBL/GenBank/DDBJ databases">
        <authorList>
            <consortium name="DOE Joint Genome Institute"/>
            <person name="Eisen J."/>
            <person name="Huntemann M."/>
            <person name="Han J."/>
            <person name="Chen A."/>
            <person name="Kyrpides N."/>
            <person name="Mavromatis K."/>
            <person name="Markowitz V."/>
            <person name="Palaniappan K."/>
            <person name="Ivanova N."/>
            <person name="Schaumberg A."/>
            <person name="Pati A."/>
            <person name="Liolios K."/>
            <person name="Nordberg H.P."/>
            <person name="Cantor M.N."/>
            <person name="Hua S.X."/>
            <person name="Woyke T."/>
        </authorList>
    </citation>
    <scope>NUCLEOTIDE SEQUENCE [LARGE SCALE GENOMIC DNA]</scope>
    <source>
        <strain evidence="12">DSM 18177</strain>
    </source>
</reference>
<feature type="domain" description="Thioredoxin" evidence="10">
    <location>
        <begin position="1"/>
        <end position="104"/>
    </location>
</feature>
<feature type="active site" description="Nucleophile" evidence="8">
    <location>
        <position position="32"/>
    </location>
</feature>
<dbReference type="CDD" id="cd02947">
    <property type="entry name" value="TRX_family"/>
    <property type="match status" value="1"/>
</dbReference>
<dbReference type="PROSITE" id="PS51352">
    <property type="entry name" value="THIOREDOXIN_2"/>
    <property type="match status" value="1"/>
</dbReference>
<dbReference type="PANTHER" id="PTHR45663">
    <property type="entry name" value="GEO12009P1"/>
    <property type="match status" value="1"/>
</dbReference>
<feature type="disulfide bond" description="Redox-active" evidence="9">
    <location>
        <begin position="29"/>
        <end position="32"/>
    </location>
</feature>
<dbReference type="FunFam" id="3.40.30.10:FF:000001">
    <property type="entry name" value="Thioredoxin"/>
    <property type="match status" value="1"/>
</dbReference>
<dbReference type="STRING" id="880074.BARVI_08735"/>
<dbReference type="InterPro" id="IPR013766">
    <property type="entry name" value="Thioredoxin_domain"/>
</dbReference>
<dbReference type="InterPro" id="IPR017937">
    <property type="entry name" value="Thioredoxin_CS"/>
</dbReference>
<dbReference type="eggNOG" id="COG3118">
    <property type="taxonomic scope" value="Bacteria"/>
</dbReference>
<dbReference type="AlphaFoldDB" id="W0EPT6"/>
<comment type="similarity">
    <text evidence="1 7">Belongs to the thioredoxin family.</text>
</comment>
<dbReference type="NCBIfam" id="TIGR01068">
    <property type="entry name" value="thioredoxin"/>
    <property type="match status" value="1"/>
</dbReference>
<dbReference type="GO" id="GO:0005829">
    <property type="term" value="C:cytosol"/>
    <property type="evidence" value="ECO:0007669"/>
    <property type="project" value="TreeGrafter"/>
</dbReference>
<feature type="site" description="Contributes to redox potential value" evidence="8">
    <location>
        <position position="31"/>
    </location>
</feature>
<accession>W0EPT6</accession>
<keyword evidence="3" id="KW-0249">Electron transport</keyword>
<evidence type="ECO:0000256" key="3">
    <source>
        <dbReference type="ARBA" id="ARBA00022982"/>
    </source>
</evidence>
<dbReference type="PIRSF" id="PIRSF000077">
    <property type="entry name" value="Thioredoxin"/>
    <property type="match status" value="1"/>
</dbReference>
<gene>
    <name evidence="11" type="ORF">BARVI_08735</name>
</gene>
<feature type="site" description="Contributes to redox potential value" evidence="8">
    <location>
        <position position="30"/>
    </location>
</feature>
<evidence type="ECO:0000313" key="11">
    <source>
        <dbReference type="EMBL" id="AHF12820.1"/>
    </source>
</evidence>
<dbReference type="Pfam" id="PF00085">
    <property type="entry name" value="Thioredoxin"/>
    <property type="match status" value="1"/>
</dbReference>
<dbReference type="GO" id="GO:0045454">
    <property type="term" value="P:cell redox homeostasis"/>
    <property type="evidence" value="ECO:0007669"/>
    <property type="project" value="TreeGrafter"/>
</dbReference>
<dbReference type="Proteomes" id="UP000018901">
    <property type="component" value="Chromosome"/>
</dbReference>
<dbReference type="HOGENOM" id="CLU_090389_10_1_10"/>
<dbReference type="PANTHER" id="PTHR45663:SF11">
    <property type="entry name" value="GEO12009P1"/>
    <property type="match status" value="1"/>
</dbReference>
<evidence type="ECO:0000256" key="6">
    <source>
        <dbReference type="NCBIfam" id="TIGR01068"/>
    </source>
</evidence>
<keyword evidence="12" id="KW-1185">Reference proteome</keyword>